<feature type="transmembrane region" description="Helical" evidence="2">
    <location>
        <begin position="187"/>
        <end position="207"/>
    </location>
</feature>
<name>A0A833WWV3_PHYIN</name>
<keyword evidence="4" id="KW-1185">Reference proteome</keyword>
<keyword evidence="2" id="KW-0812">Transmembrane</keyword>
<sequence>MMARTSTTWFTRFTRTGNSLRVEQRGHYSAERLIALQKYSDSASVMEILTLVLLTPLPCLLAIILADVAPLNPPEAGTNSNIVFWLRSCLIIWLYTLSFVVQFREMLPVLPMSQARGLGITIFVSSGVIANAYTMSLVIGFPVPFLMVLGAPVWMILLLGSFAISWRHHIRGNSVLQAQIVDGLKMFVVQMSMIVIYPFYSYIFTKLSSVEQAWFSLVLLIIKLAIKNGISYYIRSNTDMQPEIVVFNVDVFNALFVSFSMQNSTSQLTVIVIITVDFIRMAGSIREVVHLVRELKRMEDHINVLKAVLKGNVQPLQNSRNALARACSIVARRSFASRNHTKMGPTLQIDPLVYISRANRIHPTQGPTLPAIAQKSLESQAPESSHRTSNRWKSSSGANAQSNLVFMERLYARKVLNLLHLTEFTILVEYIEVVVPVVYSIYVVAMSFFPNRIYYTQLAHMDADNLQSTLSNVLLYSFLEFISLIVLCLFLWKTVEFVPTCQLAFVLRTQWRMVQSKLVLWVVYVVQSSLVHFGADYSFQFAWLKADPSYSQNTG</sequence>
<keyword evidence="2" id="KW-0472">Membrane</keyword>
<feature type="transmembrane region" description="Helical" evidence="2">
    <location>
        <begin position="518"/>
        <end position="535"/>
    </location>
</feature>
<reference evidence="3" key="1">
    <citation type="submission" date="2020-04" db="EMBL/GenBank/DDBJ databases">
        <title>Hybrid Assembly of Korean Phytophthora infestans isolates.</title>
        <authorList>
            <person name="Prokchorchik M."/>
            <person name="Lee Y."/>
            <person name="Seo J."/>
            <person name="Cho J.-H."/>
            <person name="Park Y.-E."/>
            <person name="Jang D.-C."/>
            <person name="Im J.-S."/>
            <person name="Choi J.-G."/>
            <person name="Park H.-J."/>
            <person name="Lee G.-B."/>
            <person name="Lee Y.-G."/>
            <person name="Hong S.-Y."/>
            <person name="Cho K."/>
            <person name="Sohn K.H."/>
        </authorList>
    </citation>
    <scope>NUCLEOTIDE SEQUENCE</scope>
    <source>
        <strain evidence="3">KR_1_A1</strain>
    </source>
</reference>
<feature type="transmembrane region" description="Helical" evidence="2">
    <location>
        <begin position="213"/>
        <end position="233"/>
    </location>
</feature>
<evidence type="ECO:0000313" key="3">
    <source>
        <dbReference type="EMBL" id="KAF4040536.1"/>
    </source>
</evidence>
<feature type="transmembrane region" description="Helical" evidence="2">
    <location>
        <begin position="48"/>
        <end position="70"/>
    </location>
</feature>
<feature type="region of interest" description="Disordered" evidence="1">
    <location>
        <begin position="376"/>
        <end position="396"/>
    </location>
</feature>
<proteinExistence type="predicted"/>
<dbReference type="EMBL" id="WSZM01000139">
    <property type="protein sequence ID" value="KAF4040536.1"/>
    <property type="molecule type" value="Genomic_DNA"/>
</dbReference>
<organism evidence="3 4">
    <name type="scientific">Phytophthora infestans</name>
    <name type="common">Potato late blight agent</name>
    <name type="synonym">Botrytis infestans</name>
    <dbReference type="NCBI Taxonomy" id="4787"/>
    <lineage>
        <taxon>Eukaryota</taxon>
        <taxon>Sar</taxon>
        <taxon>Stramenopiles</taxon>
        <taxon>Oomycota</taxon>
        <taxon>Peronosporomycetes</taxon>
        <taxon>Peronosporales</taxon>
        <taxon>Peronosporaceae</taxon>
        <taxon>Phytophthora</taxon>
    </lineage>
</organism>
<feature type="transmembrane region" description="Helical" evidence="2">
    <location>
        <begin position="145"/>
        <end position="166"/>
    </location>
</feature>
<accession>A0A833WWV3</accession>
<evidence type="ECO:0008006" key="5">
    <source>
        <dbReference type="Google" id="ProtNLM"/>
    </source>
</evidence>
<feature type="transmembrane region" description="Helical" evidence="2">
    <location>
        <begin position="115"/>
        <end position="139"/>
    </location>
</feature>
<evidence type="ECO:0000256" key="2">
    <source>
        <dbReference type="SAM" id="Phobius"/>
    </source>
</evidence>
<evidence type="ECO:0000256" key="1">
    <source>
        <dbReference type="SAM" id="MobiDB-lite"/>
    </source>
</evidence>
<feature type="transmembrane region" description="Helical" evidence="2">
    <location>
        <begin position="82"/>
        <end position="103"/>
    </location>
</feature>
<evidence type="ECO:0000313" key="4">
    <source>
        <dbReference type="Proteomes" id="UP000602510"/>
    </source>
</evidence>
<dbReference type="AlphaFoldDB" id="A0A833WWV3"/>
<dbReference type="Proteomes" id="UP000602510">
    <property type="component" value="Unassembled WGS sequence"/>
</dbReference>
<feature type="transmembrane region" description="Helical" evidence="2">
    <location>
        <begin position="469"/>
        <end position="492"/>
    </location>
</feature>
<protein>
    <recommendedName>
        <fullName evidence="5">Transmembrane protein</fullName>
    </recommendedName>
</protein>
<gene>
    <name evidence="3" type="ORF">GN244_ATG07210</name>
</gene>
<keyword evidence="2" id="KW-1133">Transmembrane helix</keyword>
<feature type="transmembrane region" description="Helical" evidence="2">
    <location>
        <begin position="427"/>
        <end position="449"/>
    </location>
</feature>
<comment type="caution">
    <text evidence="3">The sequence shown here is derived from an EMBL/GenBank/DDBJ whole genome shotgun (WGS) entry which is preliminary data.</text>
</comment>